<name>A0ACC5QZ62_9HYPH</name>
<organism evidence="1 2">
    <name type="scientific">Taklimakanibacter albus</name>
    <dbReference type="NCBI Taxonomy" id="2800327"/>
    <lineage>
        <taxon>Bacteria</taxon>
        <taxon>Pseudomonadati</taxon>
        <taxon>Pseudomonadota</taxon>
        <taxon>Alphaproteobacteria</taxon>
        <taxon>Hyphomicrobiales</taxon>
        <taxon>Aestuariivirgaceae</taxon>
        <taxon>Taklimakanibacter</taxon>
    </lineage>
</organism>
<keyword evidence="2" id="KW-1185">Reference proteome</keyword>
<comment type="caution">
    <text evidence="1">The sequence shown here is derived from an EMBL/GenBank/DDBJ whole genome shotgun (WGS) entry which is preliminary data.</text>
</comment>
<sequence>MKKHGFVVAVAAVLMSIGLAQASERKAITIAAEGASPPWDYIDANGQLVGFDVDVGKDLCARMKMECKFVPQDWDGIIPGLLVKKYDAIISGMSITEKRKKSIAFSIPYAVAPNGIVMRKSIPVPPMDSAAKLDLTEMDAAKQETIAKLKESVTGRTLGVLRSSNSEVVVNELFGDVATVRSYDSQENIQLDIISERIDGGLGDYLTWKQFLDSPEGKDVAFFGPQLDGGPWGPGAGIGLRKEDTDLIAAFDKALRESIADGTLAKLSVKWFGVDIAPRLKN</sequence>
<protein>
    <submittedName>
        <fullName evidence="1">Transporter substrate-binding domain-containing protein</fullName>
    </submittedName>
</protein>
<evidence type="ECO:0000313" key="2">
    <source>
        <dbReference type="Proteomes" id="UP000616151"/>
    </source>
</evidence>
<dbReference type="EMBL" id="JAENHL010000006">
    <property type="protein sequence ID" value="MBK1865684.1"/>
    <property type="molecule type" value="Genomic_DNA"/>
</dbReference>
<gene>
    <name evidence="1" type="ORF">JHL16_04920</name>
</gene>
<proteinExistence type="predicted"/>
<reference evidence="1" key="1">
    <citation type="submission" date="2021-01" db="EMBL/GenBank/DDBJ databases">
        <authorList>
            <person name="Sun Q."/>
        </authorList>
    </citation>
    <scope>NUCLEOTIDE SEQUENCE</scope>
    <source>
        <strain evidence="1">YIM B02566</strain>
    </source>
</reference>
<dbReference type="Proteomes" id="UP000616151">
    <property type="component" value="Unassembled WGS sequence"/>
</dbReference>
<evidence type="ECO:0000313" key="1">
    <source>
        <dbReference type="EMBL" id="MBK1865684.1"/>
    </source>
</evidence>
<accession>A0ACC5QZ62</accession>